<dbReference type="RefSeq" id="WP_262566801.1">
    <property type="nucleotide sequence ID" value="NZ_JAPFCC010000001.1"/>
</dbReference>
<organism evidence="1 2">
    <name type="scientific">Endozoicomonas gorgoniicola</name>
    <dbReference type="NCBI Taxonomy" id="1234144"/>
    <lineage>
        <taxon>Bacteria</taxon>
        <taxon>Pseudomonadati</taxon>
        <taxon>Pseudomonadota</taxon>
        <taxon>Gammaproteobacteria</taxon>
        <taxon>Oceanospirillales</taxon>
        <taxon>Endozoicomonadaceae</taxon>
        <taxon>Endozoicomonas</taxon>
    </lineage>
</organism>
<dbReference type="Proteomes" id="UP001209854">
    <property type="component" value="Unassembled WGS sequence"/>
</dbReference>
<comment type="caution">
    <text evidence="1">The sequence shown here is derived from an EMBL/GenBank/DDBJ whole genome shotgun (WGS) entry which is preliminary data.</text>
</comment>
<name>A0ABT3MQZ4_9GAMM</name>
<protein>
    <submittedName>
        <fullName evidence="1">Holin family protein</fullName>
    </submittedName>
</protein>
<accession>A0ABT3MQZ4</accession>
<evidence type="ECO:0000313" key="1">
    <source>
        <dbReference type="EMBL" id="MCW7551798.1"/>
    </source>
</evidence>
<keyword evidence="2" id="KW-1185">Reference proteome</keyword>
<reference evidence="1 2" key="1">
    <citation type="submission" date="2022-10" db="EMBL/GenBank/DDBJ databases">
        <title>High-quality genome sequences of two octocoral-associated bacteria, Endozoicomonas euniceicola EF212 and Endozoicomonas gorgoniicola PS125.</title>
        <authorList>
            <person name="Chiou Y.-J."/>
            <person name="Chen Y.-H."/>
        </authorList>
    </citation>
    <scope>NUCLEOTIDE SEQUENCE [LARGE SCALE GENOMIC DNA]</scope>
    <source>
        <strain evidence="1 2">PS125</strain>
    </source>
</reference>
<dbReference type="InterPro" id="IPR021497">
    <property type="entry name" value="GTA_holin_3TM"/>
</dbReference>
<evidence type="ECO:0000313" key="2">
    <source>
        <dbReference type="Proteomes" id="UP001209854"/>
    </source>
</evidence>
<dbReference type="EMBL" id="JAPFCC010000001">
    <property type="protein sequence ID" value="MCW7551798.1"/>
    <property type="molecule type" value="Genomic_DNA"/>
</dbReference>
<sequence length="122" mass="13451">MSLVAAIPLVGKVIDKLFPDAENRDQVKVVLAEMLINGELDELTQQAGVIKAEAQGEGWLQRSWRPIVMLVFTALVVCRWLGWSAPDLSPELELKLFSIVQLGIGGYIASRGIEKVVHKIKS</sequence>
<dbReference type="Pfam" id="PF11351">
    <property type="entry name" value="GTA_holin_3TM"/>
    <property type="match status" value="1"/>
</dbReference>
<gene>
    <name evidence="1" type="ORF">NX722_03915</name>
</gene>
<proteinExistence type="predicted"/>